<organism evidence="1 2">
    <name type="scientific">Circinella minor</name>
    <dbReference type="NCBI Taxonomy" id="1195481"/>
    <lineage>
        <taxon>Eukaryota</taxon>
        <taxon>Fungi</taxon>
        <taxon>Fungi incertae sedis</taxon>
        <taxon>Mucoromycota</taxon>
        <taxon>Mucoromycotina</taxon>
        <taxon>Mucoromycetes</taxon>
        <taxon>Mucorales</taxon>
        <taxon>Lichtheimiaceae</taxon>
        <taxon>Circinella</taxon>
    </lineage>
</organism>
<dbReference type="EMBL" id="JAEPRB010000002">
    <property type="protein sequence ID" value="KAG2228082.1"/>
    <property type="molecule type" value="Genomic_DNA"/>
</dbReference>
<keyword evidence="2" id="KW-1185">Reference proteome</keyword>
<protein>
    <submittedName>
        <fullName evidence="1">Uncharacterized protein</fullName>
    </submittedName>
</protein>
<name>A0A8H7VQX8_9FUNG</name>
<proteinExistence type="predicted"/>
<evidence type="ECO:0000313" key="2">
    <source>
        <dbReference type="Proteomes" id="UP000646827"/>
    </source>
</evidence>
<accession>A0A8H7VQX8</accession>
<comment type="caution">
    <text evidence="1">The sequence shown here is derived from an EMBL/GenBank/DDBJ whole genome shotgun (WGS) entry which is preliminary data.</text>
</comment>
<dbReference type="AlphaFoldDB" id="A0A8H7VQX8"/>
<evidence type="ECO:0000313" key="1">
    <source>
        <dbReference type="EMBL" id="KAG2228082.1"/>
    </source>
</evidence>
<dbReference type="Proteomes" id="UP000646827">
    <property type="component" value="Unassembled WGS sequence"/>
</dbReference>
<sequence length="199" mass="22376">MAEKRLMVITSVSGNYDYAKSIYGISFAKLRTQMLNLMESEGKDGLGTHSDEMLASLILIYNRVRDKTKFDIQCALYTYYILTTELSQQDNDRTPSPSSTIFELNEYFITVLDKIRTKFLFYTKRYRATAPVPATITREQKQKQKESPNASESVQWLLRSFEGRSSTVHVASLTSSGGCWLGLGSRAVESSSSVVSSSD</sequence>
<reference evidence="1 2" key="1">
    <citation type="submission" date="2020-12" db="EMBL/GenBank/DDBJ databases">
        <title>Metabolic potential, ecology and presence of endohyphal bacteria is reflected in genomic diversity of Mucoromycotina.</title>
        <authorList>
            <person name="Muszewska A."/>
            <person name="Okrasinska A."/>
            <person name="Steczkiewicz K."/>
            <person name="Drgas O."/>
            <person name="Orlowska M."/>
            <person name="Perlinska-Lenart U."/>
            <person name="Aleksandrzak-Piekarczyk T."/>
            <person name="Szatraj K."/>
            <person name="Zielenkiewicz U."/>
            <person name="Pilsyk S."/>
            <person name="Malc E."/>
            <person name="Mieczkowski P."/>
            <person name="Kruszewska J.S."/>
            <person name="Biernat P."/>
            <person name="Pawlowska J."/>
        </authorList>
    </citation>
    <scope>NUCLEOTIDE SEQUENCE [LARGE SCALE GENOMIC DNA]</scope>
    <source>
        <strain evidence="1 2">CBS 142.35</strain>
    </source>
</reference>
<gene>
    <name evidence="1" type="ORF">INT45_009128</name>
</gene>